<evidence type="ECO:0000313" key="3">
    <source>
        <dbReference type="EMBL" id="CAF4480519.1"/>
    </source>
</evidence>
<dbReference type="Proteomes" id="UP000681720">
    <property type="component" value="Unassembled WGS sequence"/>
</dbReference>
<evidence type="ECO:0000313" key="2">
    <source>
        <dbReference type="EMBL" id="CAF4353602.1"/>
    </source>
</evidence>
<name>A0A8S2US45_9BILA</name>
<evidence type="ECO:0000313" key="5">
    <source>
        <dbReference type="Proteomes" id="UP000681967"/>
    </source>
</evidence>
<dbReference type="EMBL" id="CAJOBJ010076076">
    <property type="protein sequence ID" value="CAF4480519.1"/>
    <property type="molecule type" value="Genomic_DNA"/>
</dbReference>
<keyword evidence="1" id="KW-0175">Coiled coil</keyword>
<dbReference type="EMBL" id="CAJOBH010045795">
    <property type="protein sequence ID" value="CAF4353602.1"/>
    <property type="molecule type" value="Genomic_DNA"/>
</dbReference>
<reference evidence="2" key="1">
    <citation type="submission" date="2021-02" db="EMBL/GenBank/DDBJ databases">
        <authorList>
            <person name="Nowell W R."/>
        </authorList>
    </citation>
    <scope>NUCLEOTIDE SEQUENCE</scope>
</reference>
<accession>A0A8S2US45</accession>
<dbReference type="AlphaFoldDB" id="A0A8S2US45"/>
<feature type="coiled-coil region" evidence="1">
    <location>
        <begin position="3"/>
        <end position="34"/>
    </location>
</feature>
<comment type="caution">
    <text evidence="2">The sequence shown here is derived from an EMBL/GenBank/DDBJ whole genome shotgun (WGS) entry which is preliminary data.</text>
</comment>
<evidence type="ECO:0000313" key="4">
    <source>
        <dbReference type="EMBL" id="CAF4884948.1"/>
    </source>
</evidence>
<protein>
    <submittedName>
        <fullName evidence="2">Uncharacterized protein</fullName>
    </submittedName>
</protein>
<organism evidence="2 5">
    <name type="scientific">Rotaria magnacalcarata</name>
    <dbReference type="NCBI Taxonomy" id="392030"/>
    <lineage>
        <taxon>Eukaryota</taxon>
        <taxon>Metazoa</taxon>
        <taxon>Spiralia</taxon>
        <taxon>Gnathifera</taxon>
        <taxon>Rotifera</taxon>
        <taxon>Eurotatoria</taxon>
        <taxon>Bdelloidea</taxon>
        <taxon>Philodinida</taxon>
        <taxon>Philodinidae</taxon>
        <taxon>Rotaria</taxon>
    </lineage>
</organism>
<proteinExistence type="predicted"/>
<sequence length="57" mass="6578">AHIDLLQSENEQSQEQLRNQIQELQSSLDACRYQLENERPVQGQQLVCATPPSDEIR</sequence>
<dbReference type="Proteomes" id="UP000681967">
    <property type="component" value="Unassembled WGS sequence"/>
</dbReference>
<feature type="non-terminal residue" evidence="2">
    <location>
        <position position="1"/>
    </location>
</feature>
<gene>
    <name evidence="2" type="ORF">BYL167_LOCUS29587</name>
    <name evidence="4" type="ORF">BYL167_LOCUS51497</name>
    <name evidence="3" type="ORF">GIL414_LOCUS33780</name>
</gene>
<dbReference type="EMBL" id="CAJOBH010162885">
    <property type="protein sequence ID" value="CAF4884948.1"/>
    <property type="molecule type" value="Genomic_DNA"/>
</dbReference>
<evidence type="ECO:0000256" key="1">
    <source>
        <dbReference type="SAM" id="Coils"/>
    </source>
</evidence>